<keyword evidence="3" id="KW-1185">Reference proteome</keyword>
<gene>
    <name evidence="2" type="ORF">WKV44_05780</name>
</gene>
<name>A0ABU9UC62_9SPIR</name>
<sequence>MKKATLTMLMLISISTTISAWDKMSDKGKHFFMGAGITWIVGALAESVDFPLREIALGAGISSGAAKELWDMLGYGEPDITDLLMTWAGSCTAYYACILSGSKYKNYTVLGSLTILCAVYF</sequence>
<evidence type="ECO:0000313" key="3">
    <source>
        <dbReference type="Proteomes" id="UP001466331"/>
    </source>
</evidence>
<protein>
    <submittedName>
        <fullName evidence="2">Uncharacterized protein</fullName>
    </submittedName>
</protein>
<evidence type="ECO:0000256" key="1">
    <source>
        <dbReference type="SAM" id="SignalP"/>
    </source>
</evidence>
<reference evidence="2 3" key="1">
    <citation type="submission" date="2024-03" db="EMBL/GenBank/DDBJ databases">
        <title>Ignisphaera cupida sp. nov., a hyperthermophilic hydrolytic archaeon from a hot spring of Kamchatka, and proposal of Ignisphaeraceae fam. nov.</title>
        <authorList>
            <person name="Podosokorskaya O.A."/>
            <person name="Elcheninov A.G."/>
            <person name="Maltseva A.I."/>
            <person name="Zayulina K.S."/>
            <person name="Novikov A."/>
            <person name="Merkel A.Y."/>
        </authorList>
    </citation>
    <scope>NUCLEOTIDE SEQUENCE [LARGE SCALE GENOMIC DNA]</scope>
    <source>
        <strain evidence="2 3">38H-sp</strain>
    </source>
</reference>
<dbReference type="RefSeq" id="WP_420069492.1">
    <property type="nucleotide sequence ID" value="NZ_JBCHKQ010000002.1"/>
</dbReference>
<evidence type="ECO:0000313" key="2">
    <source>
        <dbReference type="EMBL" id="MEM5948046.1"/>
    </source>
</evidence>
<comment type="caution">
    <text evidence="2">The sequence shown here is derived from an EMBL/GenBank/DDBJ whole genome shotgun (WGS) entry which is preliminary data.</text>
</comment>
<organism evidence="2 3">
    <name type="scientific">Rarispira pelagica</name>
    <dbReference type="NCBI Taxonomy" id="3141764"/>
    <lineage>
        <taxon>Bacteria</taxon>
        <taxon>Pseudomonadati</taxon>
        <taxon>Spirochaetota</taxon>
        <taxon>Spirochaetia</taxon>
        <taxon>Winmispirales</taxon>
        <taxon>Winmispiraceae</taxon>
        <taxon>Rarispira</taxon>
    </lineage>
</organism>
<dbReference type="EMBL" id="JBCHKQ010000002">
    <property type="protein sequence ID" value="MEM5948046.1"/>
    <property type="molecule type" value="Genomic_DNA"/>
</dbReference>
<proteinExistence type="predicted"/>
<dbReference type="Proteomes" id="UP001466331">
    <property type="component" value="Unassembled WGS sequence"/>
</dbReference>
<keyword evidence="1" id="KW-0732">Signal</keyword>
<feature type="signal peptide" evidence="1">
    <location>
        <begin position="1"/>
        <end position="20"/>
    </location>
</feature>
<accession>A0ABU9UC62</accession>
<feature type="chain" id="PRO_5045610979" evidence="1">
    <location>
        <begin position="21"/>
        <end position="121"/>
    </location>
</feature>